<dbReference type="KEGG" id="tye:THEYE_A0323"/>
<keyword evidence="3" id="KW-1185">Reference proteome</keyword>
<dbReference type="RefSeq" id="WP_012546019.1">
    <property type="nucleotide sequence ID" value="NC_011296.1"/>
</dbReference>
<dbReference type="PROSITE" id="PS50005">
    <property type="entry name" value="TPR"/>
    <property type="match status" value="1"/>
</dbReference>
<sequence>METKEIIKKAEQLRMNGYFKESLKLWKKIYKKAVKNNDVELGLDCLIVIGDLNRILGNFRNAELYYSESIELSDILNNKIAMADALTGLALSKKAMGQWRDALKLIRQARKIYERNKDKKGIAFTFWAEGAIWRFGGRIKKSLQSFYKSLTLFKKLKNNQSLGYVYCGLGGSLRVYGNYEDSMRYYRMANQIFNKIKDRFGMAYSFCGIGNAYRMIGDYKNAEKNFKKAINIYSGIGDIVSSSYTLWSMAMINILRKKYAVALQYIKNSEKNFKKCKDPRGLIYCKLHRGIIHYLNRKKFFAIKYFSEAFNETQKYDFALEKKYAQSLLKGKYTQPYNIP</sequence>
<dbReference type="PANTHER" id="PTHR10098:SF108">
    <property type="entry name" value="TETRATRICOPEPTIDE REPEAT PROTEIN 28"/>
    <property type="match status" value="1"/>
</dbReference>
<dbReference type="InterPro" id="IPR011990">
    <property type="entry name" value="TPR-like_helical_dom_sf"/>
</dbReference>
<dbReference type="SUPFAM" id="SSF48452">
    <property type="entry name" value="TPR-like"/>
    <property type="match status" value="2"/>
</dbReference>
<dbReference type="OrthoDB" id="9778366at2"/>
<dbReference type="InParanoid" id="B5YIL1"/>
<dbReference type="Pfam" id="PF13424">
    <property type="entry name" value="TPR_12"/>
    <property type="match status" value="1"/>
</dbReference>
<dbReference type="eggNOG" id="COG0457">
    <property type="taxonomic scope" value="Bacteria"/>
</dbReference>
<dbReference type="PATRIC" id="fig|289376.4.peg.316"/>
<gene>
    <name evidence="2" type="ordered locus">THEYE_A0323</name>
</gene>
<dbReference type="AlphaFoldDB" id="B5YIL1"/>
<organism evidence="2 3">
    <name type="scientific">Thermodesulfovibrio yellowstonii (strain ATCC 51303 / DSM 11347 / YP87)</name>
    <dbReference type="NCBI Taxonomy" id="289376"/>
    <lineage>
        <taxon>Bacteria</taxon>
        <taxon>Pseudomonadati</taxon>
        <taxon>Nitrospirota</taxon>
        <taxon>Thermodesulfovibrionia</taxon>
        <taxon>Thermodesulfovibrionales</taxon>
        <taxon>Thermodesulfovibrionaceae</taxon>
        <taxon>Thermodesulfovibrio</taxon>
    </lineage>
</organism>
<reference evidence="2 3" key="2">
    <citation type="journal article" date="2015" name="Genome Announc.">
        <title>Genome Sequence of the Sulfate-Reducing Thermophilic Bacterium Thermodesulfovibrio yellowstonii Strain DSM 11347T (Phylum Nitrospirae).</title>
        <authorList>
            <person name="Bhatnagar S."/>
            <person name="Badger J.H."/>
            <person name="Madupu R."/>
            <person name="Khouri H.M."/>
            <person name="O'Connor E.M."/>
            <person name="Robb F.T."/>
            <person name="Ward N.L."/>
            <person name="Eisen J.A."/>
        </authorList>
    </citation>
    <scope>NUCLEOTIDE SEQUENCE [LARGE SCALE GENOMIC DNA]</scope>
    <source>
        <strain evidence="3">ATCC 51303 / DSM 11347 / YP87</strain>
    </source>
</reference>
<dbReference type="EnsemblBacteria" id="ACI21300">
    <property type="protein sequence ID" value="ACI21300"/>
    <property type="gene ID" value="THEYE_A0323"/>
</dbReference>
<dbReference type="EMBL" id="CP001147">
    <property type="protein sequence ID" value="ACI21300.1"/>
    <property type="molecule type" value="Genomic_DNA"/>
</dbReference>
<dbReference type="InterPro" id="IPR019734">
    <property type="entry name" value="TPR_rpt"/>
</dbReference>
<dbReference type="SMART" id="SM00028">
    <property type="entry name" value="TPR"/>
    <property type="match status" value="6"/>
</dbReference>
<evidence type="ECO:0000313" key="2">
    <source>
        <dbReference type="EMBL" id="ACI21300.1"/>
    </source>
</evidence>
<feature type="repeat" description="TPR" evidence="1">
    <location>
        <begin position="203"/>
        <end position="236"/>
    </location>
</feature>
<accession>B5YIL1</accession>
<proteinExistence type="predicted"/>
<dbReference type="Proteomes" id="UP000000718">
    <property type="component" value="Chromosome"/>
</dbReference>
<evidence type="ECO:0000256" key="1">
    <source>
        <dbReference type="PROSITE-ProRule" id="PRU00339"/>
    </source>
</evidence>
<dbReference type="Pfam" id="PF13374">
    <property type="entry name" value="TPR_10"/>
    <property type="match status" value="1"/>
</dbReference>
<keyword evidence="1" id="KW-0802">TPR repeat</keyword>
<dbReference type="HOGENOM" id="CLU_793957_0_0_0"/>
<reference evidence="3" key="1">
    <citation type="submission" date="2008-08" db="EMBL/GenBank/DDBJ databases">
        <title>The complete genome sequence of Thermodesulfovibrio yellowstonii strain ATCC 51303 / DSM 11347 / YP87.</title>
        <authorList>
            <person name="Dodson R.J."/>
            <person name="Durkin A.S."/>
            <person name="Wu M."/>
            <person name="Eisen J."/>
            <person name="Sutton G."/>
        </authorList>
    </citation>
    <scope>NUCLEOTIDE SEQUENCE [LARGE SCALE GENOMIC DNA]</scope>
    <source>
        <strain evidence="3">ATCC 51303 / DSM 11347 / YP87</strain>
    </source>
</reference>
<protein>
    <submittedName>
        <fullName evidence="2">Tetratricopeptide repeat domain protein</fullName>
    </submittedName>
</protein>
<dbReference type="Gene3D" id="1.25.40.10">
    <property type="entry name" value="Tetratricopeptide repeat domain"/>
    <property type="match status" value="1"/>
</dbReference>
<evidence type="ECO:0000313" key="3">
    <source>
        <dbReference type="Proteomes" id="UP000000718"/>
    </source>
</evidence>
<dbReference type="PANTHER" id="PTHR10098">
    <property type="entry name" value="RAPSYN-RELATED"/>
    <property type="match status" value="1"/>
</dbReference>
<dbReference type="STRING" id="289376.THEYE_A0323"/>
<name>B5YIL1_THEYD</name>